<name>A0A062VJC2_9PROT</name>
<evidence type="ECO:0000256" key="4">
    <source>
        <dbReference type="PROSITE-ProRule" id="PRU00335"/>
    </source>
</evidence>
<dbReference type="Proteomes" id="UP000027100">
    <property type="component" value="Unassembled WGS sequence"/>
</dbReference>
<dbReference type="PANTHER" id="PTHR30055:SF146">
    <property type="entry name" value="HTH-TYPE TRANSCRIPTIONAL DUAL REGULATOR CECR"/>
    <property type="match status" value="1"/>
</dbReference>
<comment type="caution">
    <text evidence="6">The sequence shown here is derived from an EMBL/GenBank/DDBJ whole genome shotgun (WGS) entry which is preliminary data.</text>
</comment>
<sequence>MSASSEKSSETAAAGRAGRAAQRREAFLDAARDVFLEQGYEAASMAEIVARAGGSLSTLYAQFGDKEGLFLAVVTRRVKELSGALQLELSAHAPAEEGLRRIGQNFVAHLLTPTGIGLYRVILGLAPKFPDLSRQFYEKGLSEVRAAVAAYLIDREAACELKLRDPHRAAHFFLEMVRGTLAHRALLIPGYFPDADEIREVVDDAVSLFLDGLRHR</sequence>
<accession>A0A062VJC2</accession>
<feature type="DNA-binding region" description="H-T-H motif" evidence="4">
    <location>
        <begin position="44"/>
        <end position="63"/>
    </location>
</feature>
<dbReference type="PANTHER" id="PTHR30055">
    <property type="entry name" value="HTH-TYPE TRANSCRIPTIONAL REGULATOR RUTR"/>
    <property type="match status" value="1"/>
</dbReference>
<dbReference type="InterPro" id="IPR050109">
    <property type="entry name" value="HTH-type_TetR-like_transc_reg"/>
</dbReference>
<evidence type="ECO:0000313" key="6">
    <source>
        <dbReference type="EMBL" id="KDA00591.1"/>
    </source>
</evidence>
<dbReference type="PATRIC" id="fig|1280954.3.peg.234"/>
<dbReference type="InterPro" id="IPR036271">
    <property type="entry name" value="Tet_transcr_reg_TetR-rel_C_sf"/>
</dbReference>
<dbReference type="PRINTS" id="PR00455">
    <property type="entry name" value="HTHTETR"/>
</dbReference>
<reference evidence="6 7" key="1">
    <citation type="journal article" date="2014" name="Antonie Van Leeuwenhoek">
        <title>Hyphomonas beringensis sp. nov. and Hyphomonas chukchiensis sp. nov., isolated from surface seawater of the Bering Sea and Chukchi Sea.</title>
        <authorList>
            <person name="Li C."/>
            <person name="Lai Q."/>
            <person name="Li G."/>
            <person name="Dong C."/>
            <person name="Wang J."/>
            <person name="Liao Y."/>
            <person name="Shao Z."/>
        </authorList>
    </citation>
    <scope>NUCLEOTIDE SEQUENCE [LARGE SCALE GENOMIC DNA]</scope>
    <source>
        <strain evidence="6 7">PS728</strain>
    </source>
</reference>
<evidence type="ECO:0000256" key="3">
    <source>
        <dbReference type="ARBA" id="ARBA00023163"/>
    </source>
</evidence>
<dbReference type="InterPro" id="IPR039536">
    <property type="entry name" value="TetR_C_Proteobacteria"/>
</dbReference>
<dbReference type="AlphaFoldDB" id="A0A062VJC2"/>
<dbReference type="Pfam" id="PF14246">
    <property type="entry name" value="TetR_C_7"/>
    <property type="match status" value="1"/>
</dbReference>
<keyword evidence="2 4" id="KW-0238">DNA-binding</keyword>
<dbReference type="RefSeq" id="WP_051612137.1">
    <property type="nucleotide sequence ID" value="NZ_ARYM01000001.1"/>
</dbReference>
<dbReference type="Gene3D" id="1.10.357.10">
    <property type="entry name" value="Tetracycline Repressor, domain 2"/>
    <property type="match status" value="1"/>
</dbReference>
<dbReference type="EMBL" id="ARYM01000001">
    <property type="protein sequence ID" value="KDA00591.1"/>
    <property type="molecule type" value="Genomic_DNA"/>
</dbReference>
<feature type="domain" description="HTH tetR-type" evidence="5">
    <location>
        <begin position="21"/>
        <end position="81"/>
    </location>
</feature>
<evidence type="ECO:0000313" key="7">
    <source>
        <dbReference type="Proteomes" id="UP000027100"/>
    </source>
</evidence>
<organism evidence="6 7">
    <name type="scientific">Hyphomonas polymorpha PS728</name>
    <dbReference type="NCBI Taxonomy" id="1280954"/>
    <lineage>
        <taxon>Bacteria</taxon>
        <taxon>Pseudomonadati</taxon>
        <taxon>Pseudomonadota</taxon>
        <taxon>Alphaproteobacteria</taxon>
        <taxon>Hyphomonadales</taxon>
        <taxon>Hyphomonadaceae</taxon>
        <taxon>Hyphomonas</taxon>
    </lineage>
</organism>
<dbReference type="SUPFAM" id="SSF46689">
    <property type="entry name" value="Homeodomain-like"/>
    <property type="match status" value="1"/>
</dbReference>
<dbReference type="Pfam" id="PF00440">
    <property type="entry name" value="TetR_N"/>
    <property type="match status" value="1"/>
</dbReference>
<keyword evidence="1" id="KW-0805">Transcription regulation</keyword>
<dbReference type="Gene3D" id="1.10.10.60">
    <property type="entry name" value="Homeodomain-like"/>
    <property type="match status" value="1"/>
</dbReference>
<dbReference type="GO" id="GO:0000976">
    <property type="term" value="F:transcription cis-regulatory region binding"/>
    <property type="evidence" value="ECO:0007669"/>
    <property type="project" value="TreeGrafter"/>
</dbReference>
<dbReference type="GO" id="GO:0003700">
    <property type="term" value="F:DNA-binding transcription factor activity"/>
    <property type="evidence" value="ECO:0007669"/>
    <property type="project" value="TreeGrafter"/>
</dbReference>
<dbReference type="PROSITE" id="PS50977">
    <property type="entry name" value="HTH_TETR_2"/>
    <property type="match status" value="1"/>
</dbReference>
<dbReference type="eggNOG" id="COG1309">
    <property type="taxonomic scope" value="Bacteria"/>
</dbReference>
<dbReference type="OrthoDB" id="9816431at2"/>
<protein>
    <submittedName>
        <fullName evidence="6">TetR family transcriptional regulator</fullName>
    </submittedName>
</protein>
<dbReference type="STRING" id="1280954.HPO_01140"/>
<gene>
    <name evidence="6" type="ORF">HPO_01140</name>
</gene>
<evidence type="ECO:0000259" key="5">
    <source>
        <dbReference type="PROSITE" id="PS50977"/>
    </source>
</evidence>
<dbReference type="InterPro" id="IPR009057">
    <property type="entry name" value="Homeodomain-like_sf"/>
</dbReference>
<dbReference type="SUPFAM" id="SSF48498">
    <property type="entry name" value="Tetracyclin repressor-like, C-terminal domain"/>
    <property type="match status" value="1"/>
</dbReference>
<dbReference type="InterPro" id="IPR001647">
    <property type="entry name" value="HTH_TetR"/>
</dbReference>
<keyword evidence="3" id="KW-0804">Transcription</keyword>
<dbReference type="FunFam" id="1.10.10.60:FF:000141">
    <property type="entry name" value="TetR family transcriptional regulator"/>
    <property type="match status" value="1"/>
</dbReference>
<evidence type="ECO:0000256" key="1">
    <source>
        <dbReference type="ARBA" id="ARBA00023015"/>
    </source>
</evidence>
<keyword evidence="7" id="KW-1185">Reference proteome</keyword>
<proteinExistence type="predicted"/>
<evidence type="ECO:0000256" key="2">
    <source>
        <dbReference type="ARBA" id="ARBA00023125"/>
    </source>
</evidence>